<dbReference type="InterPro" id="IPR002219">
    <property type="entry name" value="PKC_DAG/PE"/>
</dbReference>
<dbReference type="Gene3D" id="3.30.60.20">
    <property type="match status" value="1"/>
</dbReference>
<accession>A0A6C0IME0</accession>
<dbReference type="Pfam" id="PF00130">
    <property type="entry name" value="C1_1"/>
    <property type="match status" value="1"/>
</dbReference>
<evidence type="ECO:0000313" key="4">
    <source>
        <dbReference type="EMBL" id="QHT93606.1"/>
    </source>
</evidence>
<proteinExistence type="predicted"/>
<name>A0A6C0IME0_9ZZZZ</name>
<organism evidence="4">
    <name type="scientific">viral metagenome</name>
    <dbReference type="NCBI Taxonomy" id="1070528"/>
    <lineage>
        <taxon>unclassified sequences</taxon>
        <taxon>metagenomes</taxon>
        <taxon>organismal metagenomes</taxon>
    </lineage>
</organism>
<keyword evidence="2" id="KW-0862">Zinc</keyword>
<sequence length="79" mass="9134">MGTSQSKRKISTDRISVTRCIYCNELLVDKDMNYLRCNNCTARTHHRCMRTQNQNTLCIYCGQTDTLIPILSTDQTSKK</sequence>
<evidence type="ECO:0000256" key="2">
    <source>
        <dbReference type="ARBA" id="ARBA00022833"/>
    </source>
</evidence>
<feature type="domain" description="Phorbol-ester/DAG-type" evidence="3">
    <location>
        <begin position="5"/>
        <end position="58"/>
    </location>
</feature>
<dbReference type="EMBL" id="MN740209">
    <property type="protein sequence ID" value="QHT93606.1"/>
    <property type="molecule type" value="Genomic_DNA"/>
</dbReference>
<dbReference type="PROSITE" id="PS50081">
    <property type="entry name" value="ZF_DAG_PE_2"/>
    <property type="match status" value="1"/>
</dbReference>
<keyword evidence="1" id="KW-0479">Metal-binding</keyword>
<protein>
    <recommendedName>
        <fullName evidence="3">Phorbol-ester/DAG-type domain-containing protein</fullName>
    </recommendedName>
</protein>
<dbReference type="InterPro" id="IPR046349">
    <property type="entry name" value="C1-like_sf"/>
</dbReference>
<reference evidence="4" key="1">
    <citation type="journal article" date="2020" name="Nature">
        <title>Giant virus diversity and host interactions through global metagenomics.</title>
        <authorList>
            <person name="Schulz F."/>
            <person name="Roux S."/>
            <person name="Paez-Espino D."/>
            <person name="Jungbluth S."/>
            <person name="Walsh D.A."/>
            <person name="Denef V.J."/>
            <person name="McMahon K.D."/>
            <person name="Konstantinidis K.T."/>
            <person name="Eloe-Fadrosh E.A."/>
            <person name="Kyrpides N.C."/>
            <person name="Woyke T."/>
        </authorList>
    </citation>
    <scope>NUCLEOTIDE SEQUENCE</scope>
    <source>
        <strain evidence="4">GVMAG-M-3300024252-29</strain>
    </source>
</reference>
<evidence type="ECO:0000259" key="3">
    <source>
        <dbReference type="PROSITE" id="PS50081"/>
    </source>
</evidence>
<evidence type="ECO:0000256" key="1">
    <source>
        <dbReference type="ARBA" id="ARBA00022723"/>
    </source>
</evidence>
<dbReference type="AlphaFoldDB" id="A0A6C0IME0"/>
<dbReference type="GO" id="GO:0046872">
    <property type="term" value="F:metal ion binding"/>
    <property type="evidence" value="ECO:0007669"/>
    <property type="project" value="UniProtKB-KW"/>
</dbReference>
<dbReference type="SUPFAM" id="SSF57889">
    <property type="entry name" value="Cysteine-rich domain"/>
    <property type="match status" value="1"/>
</dbReference>